<dbReference type="Gene3D" id="3.30.200.20">
    <property type="entry name" value="Phosphorylase Kinase, domain 1"/>
    <property type="match status" value="1"/>
</dbReference>
<feature type="domain" description="PASTA" evidence="11">
    <location>
        <begin position="459"/>
        <end position="528"/>
    </location>
</feature>
<keyword evidence="4" id="KW-0547">Nucleotide-binding</keyword>
<comment type="catalytic activity">
    <reaction evidence="8">
        <text>L-seryl-[protein] + ATP = O-phospho-L-seryl-[protein] + ADP + H(+)</text>
        <dbReference type="Rhea" id="RHEA:17989"/>
        <dbReference type="Rhea" id="RHEA-COMP:9863"/>
        <dbReference type="Rhea" id="RHEA-COMP:11604"/>
        <dbReference type="ChEBI" id="CHEBI:15378"/>
        <dbReference type="ChEBI" id="CHEBI:29999"/>
        <dbReference type="ChEBI" id="CHEBI:30616"/>
        <dbReference type="ChEBI" id="CHEBI:83421"/>
        <dbReference type="ChEBI" id="CHEBI:456216"/>
        <dbReference type="EC" id="2.7.11.1"/>
    </reaction>
</comment>
<dbReference type="Gene3D" id="3.30.10.20">
    <property type="match status" value="3"/>
</dbReference>
<dbReference type="Pfam" id="PF00069">
    <property type="entry name" value="Pkinase"/>
    <property type="match status" value="1"/>
</dbReference>
<evidence type="ECO:0000259" key="10">
    <source>
        <dbReference type="PROSITE" id="PS50011"/>
    </source>
</evidence>
<keyword evidence="3" id="KW-0808">Transferase</keyword>
<keyword evidence="13" id="KW-1185">Reference proteome</keyword>
<dbReference type="GO" id="GO:0004674">
    <property type="term" value="F:protein serine/threonine kinase activity"/>
    <property type="evidence" value="ECO:0007669"/>
    <property type="project" value="UniProtKB-KW"/>
</dbReference>
<dbReference type="AlphaFoldDB" id="D5X7R6"/>
<gene>
    <name evidence="12" type="ordered locus">TherJR_1787</name>
</gene>
<dbReference type="SMART" id="SM00220">
    <property type="entry name" value="S_TKc"/>
    <property type="match status" value="1"/>
</dbReference>
<accession>D5X7R6</accession>
<evidence type="ECO:0000256" key="7">
    <source>
        <dbReference type="ARBA" id="ARBA00047899"/>
    </source>
</evidence>
<dbReference type="PROSITE" id="PS00108">
    <property type="entry name" value="PROTEIN_KINASE_ST"/>
    <property type="match status" value="1"/>
</dbReference>
<evidence type="ECO:0000259" key="11">
    <source>
        <dbReference type="PROSITE" id="PS51178"/>
    </source>
</evidence>
<dbReference type="eggNOG" id="COG0515">
    <property type="taxonomic scope" value="Bacteria"/>
</dbReference>
<evidence type="ECO:0000256" key="3">
    <source>
        <dbReference type="ARBA" id="ARBA00022679"/>
    </source>
</evidence>
<dbReference type="HOGENOM" id="CLU_000288_135_2_9"/>
<keyword evidence="9" id="KW-0812">Transmembrane</keyword>
<feature type="domain" description="PASTA" evidence="11">
    <location>
        <begin position="390"/>
        <end position="456"/>
    </location>
</feature>
<feature type="transmembrane region" description="Helical" evidence="9">
    <location>
        <begin position="301"/>
        <end position="324"/>
    </location>
</feature>
<dbReference type="InterPro" id="IPR011009">
    <property type="entry name" value="Kinase-like_dom_sf"/>
</dbReference>
<keyword evidence="6" id="KW-0067">ATP-binding</keyword>
<dbReference type="SUPFAM" id="SSF54184">
    <property type="entry name" value="Penicillin-binding protein 2x (pbp-2x), c-terminal domain"/>
    <property type="match status" value="1"/>
</dbReference>
<feature type="domain" description="Protein kinase" evidence="10">
    <location>
        <begin position="1"/>
        <end position="250"/>
    </location>
</feature>
<dbReference type="PANTHER" id="PTHR43289:SF34">
    <property type="entry name" value="SERINE_THREONINE-PROTEIN KINASE YBDM-RELATED"/>
    <property type="match status" value="1"/>
</dbReference>
<evidence type="ECO:0000256" key="2">
    <source>
        <dbReference type="ARBA" id="ARBA00022527"/>
    </source>
</evidence>
<name>D5X7R6_THEPJ</name>
<evidence type="ECO:0000256" key="9">
    <source>
        <dbReference type="SAM" id="Phobius"/>
    </source>
</evidence>
<dbReference type="Pfam" id="PF03793">
    <property type="entry name" value="PASTA"/>
    <property type="match status" value="3"/>
</dbReference>
<dbReference type="FunFam" id="1.10.510.10:FF:000021">
    <property type="entry name" value="Serine/threonine protein kinase"/>
    <property type="match status" value="1"/>
</dbReference>
<dbReference type="InterPro" id="IPR008271">
    <property type="entry name" value="Ser/Thr_kinase_AS"/>
</dbReference>
<dbReference type="GO" id="GO:0005524">
    <property type="term" value="F:ATP binding"/>
    <property type="evidence" value="ECO:0007669"/>
    <property type="project" value="UniProtKB-KW"/>
</dbReference>
<dbReference type="SMART" id="SM00740">
    <property type="entry name" value="PASTA"/>
    <property type="match status" value="3"/>
</dbReference>
<dbReference type="Gene3D" id="1.10.510.10">
    <property type="entry name" value="Transferase(Phosphotransferase) domain 1"/>
    <property type="match status" value="1"/>
</dbReference>
<keyword evidence="2 12" id="KW-0723">Serine/threonine-protein kinase</keyword>
<dbReference type="EC" id="2.7.11.1" evidence="1"/>
<comment type="catalytic activity">
    <reaction evidence="7">
        <text>L-threonyl-[protein] + ATP = O-phospho-L-threonyl-[protein] + ADP + H(+)</text>
        <dbReference type="Rhea" id="RHEA:46608"/>
        <dbReference type="Rhea" id="RHEA-COMP:11060"/>
        <dbReference type="Rhea" id="RHEA-COMP:11605"/>
        <dbReference type="ChEBI" id="CHEBI:15378"/>
        <dbReference type="ChEBI" id="CHEBI:30013"/>
        <dbReference type="ChEBI" id="CHEBI:30616"/>
        <dbReference type="ChEBI" id="CHEBI:61977"/>
        <dbReference type="ChEBI" id="CHEBI:456216"/>
        <dbReference type="EC" id="2.7.11.1"/>
    </reaction>
</comment>
<dbReference type="PROSITE" id="PS51178">
    <property type="entry name" value="PASTA"/>
    <property type="match status" value="3"/>
</dbReference>
<dbReference type="OrthoDB" id="9788659at2"/>
<keyword evidence="9" id="KW-0472">Membrane</keyword>
<evidence type="ECO:0000313" key="13">
    <source>
        <dbReference type="Proteomes" id="UP000002377"/>
    </source>
</evidence>
<evidence type="ECO:0000313" key="12">
    <source>
        <dbReference type="EMBL" id="ADG82636.1"/>
    </source>
</evidence>
<keyword evidence="5 12" id="KW-0418">Kinase</keyword>
<dbReference type="SUPFAM" id="SSF56112">
    <property type="entry name" value="Protein kinase-like (PK-like)"/>
    <property type="match status" value="1"/>
</dbReference>
<protein>
    <recommendedName>
        <fullName evidence="1">non-specific serine/threonine protein kinase</fullName>
        <ecNumber evidence="1">2.7.11.1</ecNumber>
    </recommendedName>
</protein>
<feature type="domain" description="PASTA" evidence="11">
    <location>
        <begin position="323"/>
        <end position="389"/>
    </location>
</feature>
<dbReference type="PROSITE" id="PS50011">
    <property type="entry name" value="PROTEIN_KINASE_DOM"/>
    <property type="match status" value="1"/>
</dbReference>
<dbReference type="CDD" id="cd14014">
    <property type="entry name" value="STKc_PknB_like"/>
    <property type="match status" value="1"/>
</dbReference>
<dbReference type="PANTHER" id="PTHR43289">
    <property type="entry name" value="MITOGEN-ACTIVATED PROTEIN KINASE KINASE KINASE 20-RELATED"/>
    <property type="match status" value="1"/>
</dbReference>
<evidence type="ECO:0000256" key="6">
    <source>
        <dbReference type="ARBA" id="ARBA00022840"/>
    </source>
</evidence>
<evidence type="ECO:0000256" key="5">
    <source>
        <dbReference type="ARBA" id="ARBA00022777"/>
    </source>
</evidence>
<evidence type="ECO:0000256" key="8">
    <source>
        <dbReference type="ARBA" id="ARBA00048679"/>
    </source>
</evidence>
<dbReference type="Proteomes" id="UP000002377">
    <property type="component" value="Chromosome"/>
</dbReference>
<organism evidence="12 13">
    <name type="scientific">Thermincola potens (strain JR)</name>
    <dbReference type="NCBI Taxonomy" id="635013"/>
    <lineage>
        <taxon>Bacteria</taxon>
        <taxon>Bacillati</taxon>
        <taxon>Bacillota</taxon>
        <taxon>Clostridia</taxon>
        <taxon>Eubacteriales</taxon>
        <taxon>Thermincolaceae</taxon>
        <taxon>Thermincola</taxon>
    </lineage>
</organism>
<sequence>MALVYKARCTLLQRIVTIKVLRPEFTSDPDFVDRFRNEAQAVARLSHPNIVGIYDVGEENGIHYIVMEYIEGRNLKEVIHEKGALPVNEAVNIAKQICDALSHAHENGIIHRDIKPHNILLANNGRVKVTDFGIARAVTASTITQHGTILGSVHYISPEQAKGQPATAQSDLYSAGVVLYEMLTGKVPFEADTPVSVALKHIQEKPAIPSTVNPQVTPELDKVILRAMEKDPGLRYQTAKSMADDLNTVLLGRISDETKAIDMDEFATKVMPVVSDTGQEGGTGESRKERRRKRVRPMVKVYAAVIILGILIGLAYGLNAFMYVPEVEVPDVTNMPLDTALRALEAIGLKAEFTRQNHPEVEAGNVISQEPGPGEKIKKNRTVMLYVSSGPKMVEVPDVGQKDIEAAKIDLENKGFKYNIKESYSDEVVEGAVISQLPEAGEKAPEGSTVTLEVSKGREPRYVIVPNLIGLTLSEAKKKIEAANLILSQDIGQEESTEYEAGIVIRQDPVSGERQVLEGTEVKVVLSRGPGPEEKTARVEMQVPNDGSTHNVKIVVTDVTGTREAYNKTLNPGEQVSEIITYYKEARIEVWMDGTLLEEKTVK</sequence>
<dbReference type="InterPro" id="IPR000719">
    <property type="entry name" value="Prot_kinase_dom"/>
</dbReference>
<reference evidence="12 13" key="1">
    <citation type="submission" date="2010-05" db="EMBL/GenBank/DDBJ databases">
        <title>Complete sequence of Thermincola sp. JR.</title>
        <authorList>
            <consortium name="US DOE Joint Genome Institute"/>
            <person name="Lucas S."/>
            <person name="Copeland A."/>
            <person name="Lapidus A."/>
            <person name="Cheng J.-F."/>
            <person name="Bruce D."/>
            <person name="Goodwin L."/>
            <person name="Pitluck S."/>
            <person name="Chertkov O."/>
            <person name="Detter J.C."/>
            <person name="Han C."/>
            <person name="Tapia R."/>
            <person name="Land M."/>
            <person name="Hauser L."/>
            <person name="Kyrpides N."/>
            <person name="Mikhailova N."/>
            <person name="Hazen T.C."/>
            <person name="Woyke T."/>
        </authorList>
    </citation>
    <scope>NUCLEOTIDE SEQUENCE [LARGE SCALE GENOMIC DNA]</scope>
    <source>
        <strain evidence="12 13">JR</strain>
    </source>
</reference>
<dbReference type="eggNOG" id="COG2815">
    <property type="taxonomic scope" value="Bacteria"/>
</dbReference>
<evidence type="ECO:0000256" key="4">
    <source>
        <dbReference type="ARBA" id="ARBA00022741"/>
    </source>
</evidence>
<dbReference type="CDD" id="cd06577">
    <property type="entry name" value="PASTA_pknB"/>
    <property type="match status" value="3"/>
</dbReference>
<dbReference type="KEGG" id="tjr:TherJR_1787"/>
<dbReference type="STRING" id="635013.TherJR_1787"/>
<dbReference type="NCBIfam" id="NF033483">
    <property type="entry name" value="PknB_PASTA_kin"/>
    <property type="match status" value="1"/>
</dbReference>
<dbReference type="InterPro" id="IPR005543">
    <property type="entry name" value="PASTA_dom"/>
</dbReference>
<keyword evidence="9" id="KW-1133">Transmembrane helix</keyword>
<evidence type="ECO:0000256" key="1">
    <source>
        <dbReference type="ARBA" id="ARBA00012513"/>
    </source>
</evidence>
<dbReference type="EMBL" id="CP002028">
    <property type="protein sequence ID" value="ADG82636.1"/>
    <property type="molecule type" value="Genomic_DNA"/>
</dbReference>
<proteinExistence type="predicted"/>